<keyword evidence="3 7" id="KW-1133">Transmembrane helix</keyword>
<dbReference type="Proteomes" id="UP001550044">
    <property type="component" value="Unassembled WGS sequence"/>
</dbReference>
<keyword evidence="9" id="KW-1185">Reference proteome</keyword>
<dbReference type="RefSeq" id="WP_356712227.1">
    <property type="nucleotide sequence ID" value="NZ_JBEXIP010000039.1"/>
</dbReference>
<evidence type="ECO:0000256" key="1">
    <source>
        <dbReference type="ARBA" id="ARBA00022475"/>
    </source>
</evidence>
<evidence type="ECO:0000256" key="3">
    <source>
        <dbReference type="ARBA" id="ARBA00022989"/>
    </source>
</evidence>
<keyword evidence="5 7" id="KW-0456">Lyase</keyword>
<dbReference type="Pfam" id="PF02618">
    <property type="entry name" value="YceG"/>
    <property type="match status" value="1"/>
</dbReference>
<organism evidence="8 9">
    <name type="scientific">Streptomyces sp. 900116325</name>
    <dbReference type="NCBI Taxonomy" id="3154295"/>
    <lineage>
        <taxon>Bacteria</taxon>
        <taxon>Bacillati</taxon>
        <taxon>Actinomycetota</taxon>
        <taxon>Actinomycetes</taxon>
        <taxon>Kitasatosporales</taxon>
        <taxon>Streptomycetaceae</taxon>
        <taxon>Streptomyces</taxon>
    </lineage>
</organism>
<sequence>MVNESPDTRRHHWTRPTWRGRPALLAGVVLVLVLGIAAAVLLLLLAKEGMFGPPPRTLVIPEGRRASQVYAAVDRSLDVPPGTTRKAAGKADLALPPEVKGNPEGYLFPATYPVTSGTTPTSLLTYMVDTARQRFGADHIAAGARRNHLSVYQAVTIASIVQAEAGTTDDMGKVSRVIYNRLARGMPLQMDSMLNYALRRSTLDTTAGDTKIDSAYNSYEHKGLPPTPIGNPGEQAMEAAITPTPGRWLYFVTVAPGDTRFTDSYAEHLRNVQEFNRNQLDRNGS</sequence>
<evidence type="ECO:0000256" key="2">
    <source>
        <dbReference type="ARBA" id="ARBA00022692"/>
    </source>
</evidence>
<proteinExistence type="inferred from homology"/>
<evidence type="ECO:0000313" key="9">
    <source>
        <dbReference type="Proteomes" id="UP001550044"/>
    </source>
</evidence>
<feature type="transmembrane region" description="Helical" evidence="7">
    <location>
        <begin position="23"/>
        <end position="46"/>
    </location>
</feature>
<dbReference type="CDD" id="cd08010">
    <property type="entry name" value="MltG_like"/>
    <property type="match status" value="1"/>
</dbReference>
<dbReference type="PANTHER" id="PTHR30518">
    <property type="entry name" value="ENDOLYTIC MUREIN TRANSGLYCOSYLASE"/>
    <property type="match status" value="1"/>
</dbReference>
<dbReference type="EMBL" id="JBEXIP010000039">
    <property type="protein sequence ID" value="MET8437539.1"/>
    <property type="molecule type" value="Genomic_DNA"/>
</dbReference>
<feature type="site" description="Important for catalytic activity" evidence="7">
    <location>
        <position position="164"/>
    </location>
</feature>
<comment type="subcellular location">
    <subcellularLocation>
        <location evidence="7">Cell membrane</location>
        <topology evidence="7">Single-pass membrane protein</topology>
    </subcellularLocation>
</comment>
<dbReference type="Gene3D" id="3.30.160.60">
    <property type="entry name" value="Classic Zinc Finger"/>
    <property type="match status" value="1"/>
</dbReference>
<reference evidence="8 9" key="1">
    <citation type="submission" date="2024-06" db="EMBL/GenBank/DDBJ databases">
        <title>The Natural Products Discovery Center: Release of the First 8490 Sequenced Strains for Exploring Actinobacteria Biosynthetic Diversity.</title>
        <authorList>
            <person name="Kalkreuter E."/>
            <person name="Kautsar S.A."/>
            <person name="Yang D."/>
            <person name="Bader C.D."/>
            <person name="Teijaro C.N."/>
            <person name="Fluegel L."/>
            <person name="Davis C.M."/>
            <person name="Simpson J.R."/>
            <person name="Lauterbach L."/>
            <person name="Steele A.D."/>
            <person name="Gui C."/>
            <person name="Meng S."/>
            <person name="Li G."/>
            <person name="Viehrig K."/>
            <person name="Ye F."/>
            <person name="Su P."/>
            <person name="Kiefer A.F."/>
            <person name="Nichols A."/>
            <person name="Cepeda A.J."/>
            <person name="Yan W."/>
            <person name="Fan B."/>
            <person name="Jiang Y."/>
            <person name="Adhikari A."/>
            <person name="Zheng C.-J."/>
            <person name="Schuster L."/>
            <person name="Cowan T.M."/>
            <person name="Smanski M.J."/>
            <person name="Chevrette M.G."/>
            <person name="De Carvalho L.P.S."/>
            <person name="Shen B."/>
        </authorList>
    </citation>
    <scope>NUCLEOTIDE SEQUENCE [LARGE SCALE GENOMIC DNA]</scope>
    <source>
        <strain evidence="8 9">NPDC005137</strain>
    </source>
</reference>
<accession>A0ABV2UJD9</accession>
<protein>
    <recommendedName>
        <fullName evidence="7">Endolytic murein transglycosylase</fullName>
        <ecNumber evidence="7">4.2.2.29</ecNumber>
    </recommendedName>
    <alternativeName>
        <fullName evidence="7">Peptidoglycan lytic transglycosylase</fullName>
    </alternativeName>
    <alternativeName>
        <fullName evidence="7">Peptidoglycan polymerization terminase</fullName>
    </alternativeName>
</protein>
<keyword evidence="6 7" id="KW-0961">Cell wall biogenesis/degradation</keyword>
<keyword evidence="2 7" id="KW-0812">Transmembrane</keyword>
<comment type="catalytic activity">
    <reaction evidence="7">
        <text>a peptidoglycan chain = a peptidoglycan chain with N-acetyl-1,6-anhydromuramyl-[peptide] at the reducing end + a peptidoglycan chain with N-acetylglucosamine at the non-reducing end.</text>
        <dbReference type="EC" id="4.2.2.29"/>
    </reaction>
</comment>
<comment type="caution">
    <text evidence="8">The sequence shown here is derived from an EMBL/GenBank/DDBJ whole genome shotgun (WGS) entry which is preliminary data.</text>
</comment>
<comment type="function">
    <text evidence="7">Functions as a peptidoglycan terminase that cleaves nascent peptidoglycan strands endolytically to terminate their elongation.</text>
</comment>
<name>A0ABV2UJD9_9ACTN</name>
<evidence type="ECO:0000256" key="7">
    <source>
        <dbReference type="HAMAP-Rule" id="MF_02065"/>
    </source>
</evidence>
<keyword evidence="1 7" id="KW-1003">Cell membrane</keyword>
<evidence type="ECO:0000256" key="5">
    <source>
        <dbReference type="ARBA" id="ARBA00023239"/>
    </source>
</evidence>
<dbReference type="HAMAP" id="MF_02065">
    <property type="entry name" value="MltG"/>
    <property type="match status" value="1"/>
</dbReference>
<dbReference type="EC" id="4.2.2.29" evidence="7"/>
<dbReference type="PANTHER" id="PTHR30518:SF2">
    <property type="entry name" value="ENDOLYTIC MUREIN TRANSGLYCOSYLASE"/>
    <property type="match status" value="1"/>
</dbReference>
<gene>
    <name evidence="7 8" type="primary">mltG</name>
    <name evidence="8" type="ORF">ABZV61_33245</name>
</gene>
<evidence type="ECO:0000256" key="4">
    <source>
        <dbReference type="ARBA" id="ARBA00023136"/>
    </source>
</evidence>
<evidence type="ECO:0000256" key="6">
    <source>
        <dbReference type="ARBA" id="ARBA00023316"/>
    </source>
</evidence>
<evidence type="ECO:0000313" key="8">
    <source>
        <dbReference type="EMBL" id="MET8437539.1"/>
    </source>
</evidence>
<dbReference type="NCBIfam" id="TIGR00247">
    <property type="entry name" value="endolytic transglycosylase MltG"/>
    <property type="match status" value="1"/>
</dbReference>
<keyword evidence="4 7" id="KW-0472">Membrane</keyword>
<dbReference type="InterPro" id="IPR003770">
    <property type="entry name" value="MLTG-like"/>
</dbReference>
<comment type="similarity">
    <text evidence="7">Belongs to the transglycosylase MltG family.</text>
</comment>